<feature type="non-terminal residue" evidence="1">
    <location>
        <position position="54"/>
    </location>
</feature>
<evidence type="ECO:0000313" key="2">
    <source>
        <dbReference type="Proteomes" id="UP000233551"/>
    </source>
</evidence>
<keyword evidence="2" id="KW-1185">Reference proteome</keyword>
<dbReference type="GO" id="GO:0016757">
    <property type="term" value="F:glycosyltransferase activity"/>
    <property type="evidence" value="ECO:0007669"/>
    <property type="project" value="InterPro"/>
</dbReference>
<gene>
    <name evidence="1" type="ORF">CRG98_048870</name>
</gene>
<accession>A0A2I0HGB6</accession>
<dbReference type="AlphaFoldDB" id="A0A2I0HGB6"/>
<sequence length="54" mass="6553">HYVPPFSDVLNWKSFSVEVPVSEILNLKNILESISPRQYIRMQRRVVQIRRHFE</sequence>
<evidence type="ECO:0008006" key="3">
    <source>
        <dbReference type="Google" id="ProtNLM"/>
    </source>
</evidence>
<evidence type="ECO:0000313" key="1">
    <source>
        <dbReference type="EMBL" id="PKI26441.1"/>
    </source>
</evidence>
<dbReference type="Proteomes" id="UP000233551">
    <property type="component" value="Unassembled WGS sequence"/>
</dbReference>
<name>A0A2I0HGB6_PUNGR</name>
<dbReference type="PANTHER" id="PTHR11062:SF207">
    <property type="entry name" value="OS07G0188700 PROTEIN"/>
    <property type="match status" value="1"/>
</dbReference>
<dbReference type="PANTHER" id="PTHR11062">
    <property type="entry name" value="EXOSTOSIN HEPARAN SULFATE GLYCOSYLTRANSFERASE -RELATED"/>
    <property type="match status" value="1"/>
</dbReference>
<feature type="non-terminal residue" evidence="1">
    <location>
        <position position="1"/>
    </location>
</feature>
<dbReference type="STRING" id="22663.A0A2I0HGB6"/>
<comment type="caution">
    <text evidence="1">The sequence shown here is derived from an EMBL/GenBank/DDBJ whole genome shotgun (WGS) entry which is preliminary data.</text>
</comment>
<dbReference type="InterPro" id="IPR004263">
    <property type="entry name" value="Exostosin"/>
</dbReference>
<organism evidence="1 2">
    <name type="scientific">Punica granatum</name>
    <name type="common">Pomegranate</name>
    <dbReference type="NCBI Taxonomy" id="22663"/>
    <lineage>
        <taxon>Eukaryota</taxon>
        <taxon>Viridiplantae</taxon>
        <taxon>Streptophyta</taxon>
        <taxon>Embryophyta</taxon>
        <taxon>Tracheophyta</taxon>
        <taxon>Spermatophyta</taxon>
        <taxon>Magnoliopsida</taxon>
        <taxon>eudicotyledons</taxon>
        <taxon>Gunneridae</taxon>
        <taxon>Pentapetalae</taxon>
        <taxon>rosids</taxon>
        <taxon>malvids</taxon>
        <taxon>Myrtales</taxon>
        <taxon>Lythraceae</taxon>
        <taxon>Punica</taxon>
    </lineage>
</organism>
<reference evidence="1 2" key="1">
    <citation type="submission" date="2017-11" db="EMBL/GenBank/DDBJ databases">
        <title>De-novo sequencing of pomegranate (Punica granatum L.) genome.</title>
        <authorList>
            <person name="Akparov Z."/>
            <person name="Amiraslanov A."/>
            <person name="Hajiyeva S."/>
            <person name="Abbasov M."/>
            <person name="Kaur K."/>
            <person name="Hamwieh A."/>
            <person name="Solovyev V."/>
            <person name="Salamov A."/>
            <person name="Braich B."/>
            <person name="Kosarev P."/>
            <person name="Mahmoud A."/>
            <person name="Hajiyev E."/>
            <person name="Babayeva S."/>
            <person name="Izzatullayeva V."/>
            <person name="Mammadov A."/>
            <person name="Mammadov A."/>
            <person name="Sharifova S."/>
            <person name="Ojaghi J."/>
            <person name="Eynullazada K."/>
            <person name="Bayramov B."/>
            <person name="Abdulazimova A."/>
            <person name="Shahmuradov I."/>
        </authorList>
    </citation>
    <scope>NUCLEOTIDE SEQUENCE [LARGE SCALE GENOMIC DNA]</scope>
    <source>
        <strain evidence="2">cv. AG2017</strain>
        <tissue evidence="1">Leaf</tissue>
    </source>
</reference>
<proteinExistence type="predicted"/>
<dbReference type="EMBL" id="PGOL01028146">
    <property type="protein sequence ID" value="PKI26441.1"/>
    <property type="molecule type" value="Genomic_DNA"/>
</dbReference>
<protein>
    <recommendedName>
        <fullName evidence="3">Exostosin GT47 domain-containing protein</fullName>
    </recommendedName>
</protein>